<evidence type="ECO:0000313" key="6">
    <source>
        <dbReference type="Proteomes" id="UP000550401"/>
    </source>
</evidence>
<organism evidence="5 6">
    <name type="scientific">Dokdonella fugitiva</name>
    <dbReference type="NCBI Taxonomy" id="328517"/>
    <lineage>
        <taxon>Bacteria</taxon>
        <taxon>Pseudomonadati</taxon>
        <taxon>Pseudomonadota</taxon>
        <taxon>Gammaproteobacteria</taxon>
        <taxon>Lysobacterales</taxon>
        <taxon>Rhodanobacteraceae</taxon>
        <taxon>Dokdonella</taxon>
    </lineage>
</organism>
<dbReference type="RefSeq" id="WP_182531069.1">
    <property type="nucleotide sequence ID" value="NZ_JACGXL010000003.1"/>
</dbReference>
<gene>
    <name evidence="3" type="primary">recD</name>
    <name evidence="5" type="ORF">FHW12_002217</name>
</gene>
<dbReference type="GO" id="GO:0008854">
    <property type="term" value="F:exodeoxyribonuclease V activity"/>
    <property type="evidence" value="ECO:0007669"/>
    <property type="project" value="InterPro"/>
</dbReference>
<dbReference type="PANTHER" id="PTHR43788:SF6">
    <property type="entry name" value="DNA HELICASE B"/>
    <property type="match status" value="1"/>
</dbReference>
<dbReference type="HAMAP" id="MF_01487">
    <property type="entry name" value="RecD"/>
    <property type="match status" value="1"/>
</dbReference>
<dbReference type="Gene3D" id="2.30.30.940">
    <property type="match status" value="1"/>
</dbReference>
<sequence length="580" mass="61976">MNVPAERALDLGLAQWVRERTGSDALARAAQAASAAEGEGHACARLVGLDDAGIDTLRRHAWVGAGDAFRPFVLDQERRFWLWRNWRHEQRLADALLARCAARAHPLADAVLAVDIATLFDGSDAEHTADQRAAVGAVAGSRLFVLTGGPGTGKTTTVVRMLLMLLRHARACGLPERPLVALAAPTGKAAQRLAQAISRGKDDLAPRLAGSAFDRQLDAIPHEQAQTLHRLLGYQPARNRFAYGVEHRVPADIVVVDEASMVDLATMRQLVEALPTSSLLILLGDPDQLASVDAGSVLADVVAGAASPASPLHGHVATLRRVWRAGGDLQRAIQAVRDGDAGGIERARDAAEGASLRACTDAAALHACVDAWLDRHAAAHARLFSDAIDPASAFAVLRGSQVLCALREGRFGAAGVNARIGERLGVRHGFDAAQTWYHGRPVIVTRNDYAHGLFNGDVGIALAGEAGVRVWFETAAREGEALRSFSPRVLPACETAWAITIHRSQGSEYDDVAVVLPPDPQHRLLNRELVYTAISRARRRAELWATAAALQAAVARRVERHGGLRARLAGSPQPQQGSLF</sequence>
<dbReference type="CDD" id="cd17933">
    <property type="entry name" value="DEXSc_RecD-like"/>
    <property type="match status" value="1"/>
</dbReference>
<dbReference type="Proteomes" id="UP000550401">
    <property type="component" value="Unassembled WGS sequence"/>
</dbReference>
<dbReference type="Pfam" id="PF13538">
    <property type="entry name" value="UvrD_C_2"/>
    <property type="match status" value="1"/>
</dbReference>
<dbReference type="InterPro" id="IPR050534">
    <property type="entry name" value="Coronavir_polyprotein_1ab"/>
</dbReference>
<keyword evidence="6" id="KW-1185">Reference proteome</keyword>
<dbReference type="InterPro" id="IPR006344">
    <property type="entry name" value="RecD"/>
</dbReference>
<dbReference type="AlphaFoldDB" id="A0A839EZA4"/>
<reference evidence="5 6" key="1">
    <citation type="submission" date="2020-07" db="EMBL/GenBank/DDBJ databases">
        <title>Genomic Encyclopedia of Type Strains, Phase IV (KMG-V): Genome sequencing to study the core and pangenomes of soil and plant-associated prokaryotes.</title>
        <authorList>
            <person name="Whitman W."/>
        </authorList>
    </citation>
    <scope>NUCLEOTIDE SEQUENCE [LARGE SCALE GENOMIC DNA]</scope>
    <source>
        <strain evidence="5 6">RH2WT43</strain>
    </source>
</reference>
<dbReference type="Gene3D" id="3.40.50.300">
    <property type="entry name" value="P-loop containing nucleotide triphosphate hydrolases"/>
    <property type="match status" value="3"/>
</dbReference>
<dbReference type="Pfam" id="PF13245">
    <property type="entry name" value="AAA_19"/>
    <property type="match status" value="1"/>
</dbReference>
<comment type="similarity">
    <text evidence="3">Belongs to the RecD family.</text>
</comment>
<evidence type="ECO:0000256" key="3">
    <source>
        <dbReference type="HAMAP-Rule" id="MF_01487"/>
    </source>
</evidence>
<dbReference type="InterPro" id="IPR027417">
    <property type="entry name" value="P-loop_NTPase"/>
</dbReference>
<keyword evidence="3" id="KW-0413">Isomerase</keyword>
<keyword evidence="3" id="KW-0269">Exonuclease</keyword>
<keyword evidence="3" id="KW-0540">Nuclease</keyword>
<comment type="function">
    <text evidence="3">A helicase/nuclease that prepares dsDNA breaks (DSB) for recombinational DNA repair. Binds to DSBs and unwinds DNA via a highly rapid and processive ATP-dependent bidirectional helicase activity. Unwinds dsDNA until it encounters a Chi (crossover hotspot instigator) sequence from the 3' direction. Cuts ssDNA a few nucleotides 3' to the Chi site. The properties and activities of the enzyme are changed at Chi. The Chi-altered holoenzyme produces a long 3'-ssDNA overhang and facilitates RecA-binding to the ssDNA for homologous DNA recombination and repair. Holoenzyme degrades any linearized DNA that is unable to undergo homologous recombination. In the holoenzyme this subunit has ssDNA-dependent ATPase and 5'-3' helicase activity. When added to pre-assembled RecBC greatly stimulates nuclease activity and augments holoenzyme processivity. Negatively regulates the RecA-loading ability of RecBCD.</text>
</comment>
<keyword evidence="2 3" id="KW-0067">ATP-binding</keyword>
<proteinExistence type="inferred from homology"/>
<comment type="subunit">
    <text evidence="3">Heterotrimer of RecB, RecC and RecD. All subunits contribute to DNA-binding.</text>
</comment>
<feature type="domain" description="UvrD-like helicase C-terminal" evidence="4">
    <location>
        <begin position="496"/>
        <end position="540"/>
    </location>
</feature>
<comment type="catalytic activity">
    <reaction evidence="3">
        <text>ATP + H2O = ADP + phosphate + H(+)</text>
        <dbReference type="Rhea" id="RHEA:13065"/>
        <dbReference type="ChEBI" id="CHEBI:15377"/>
        <dbReference type="ChEBI" id="CHEBI:15378"/>
        <dbReference type="ChEBI" id="CHEBI:30616"/>
        <dbReference type="ChEBI" id="CHEBI:43474"/>
        <dbReference type="ChEBI" id="CHEBI:456216"/>
        <dbReference type="EC" id="5.6.2.3"/>
    </reaction>
</comment>
<dbReference type="GO" id="GO:0017116">
    <property type="term" value="F:single-stranded DNA helicase activity"/>
    <property type="evidence" value="ECO:0007669"/>
    <property type="project" value="TreeGrafter"/>
</dbReference>
<dbReference type="GO" id="GO:0043139">
    <property type="term" value="F:5'-3' DNA helicase activity"/>
    <property type="evidence" value="ECO:0007669"/>
    <property type="project" value="UniProtKB-UniRule"/>
</dbReference>
<dbReference type="GO" id="GO:0003677">
    <property type="term" value="F:DNA binding"/>
    <property type="evidence" value="ECO:0007669"/>
    <property type="project" value="UniProtKB-UniRule"/>
</dbReference>
<keyword evidence="3" id="KW-0347">Helicase</keyword>
<dbReference type="EC" id="5.6.2.3" evidence="3"/>
<keyword evidence="1 3" id="KW-0547">Nucleotide-binding</keyword>
<evidence type="ECO:0000313" key="5">
    <source>
        <dbReference type="EMBL" id="MBA8887993.1"/>
    </source>
</evidence>
<evidence type="ECO:0000256" key="2">
    <source>
        <dbReference type="ARBA" id="ARBA00022840"/>
    </source>
</evidence>
<protein>
    <recommendedName>
        <fullName evidence="3">RecBCD enzyme subunit RecD</fullName>
        <ecNumber evidence="3">5.6.2.3</ecNumber>
    </recommendedName>
    <alternativeName>
        <fullName evidence="3">DNA 5'-3' helicase subunit RecD</fullName>
    </alternativeName>
    <alternativeName>
        <fullName evidence="3">Exonuclease V subunit RecD</fullName>
        <shortName evidence="3">ExoV subunit RecD</shortName>
    </alternativeName>
    <alternativeName>
        <fullName evidence="3">Helicase/nuclease RecBCD subunit RecD</fullName>
    </alternativeName>
</protein>
<evidence type="ECO:0000256" key="1">
    <source>
        <dbReference type="ARBA" id="ARBA00022741"/>
    </source>
</evidence>
<dbReference type="PANTHER" id="PTHR43788">
    <property type="entry name" value="DNA2/NAM7 HELICASE FAMILY MEMBER"/>
    <property type="match status" value="1"/>
</dbReference>
<feature type="binding site" evidence="3">
    <location>
        <begin position="148"/>
        <end position="155"/>
    </location>
    <ligand>
        <name>ATP</name>
        <dbReference type="ChEBI" id="CHEBI:30616"/>
    </ligand>
</feature>
<comment type="miscellaneous">
    <text evidence="3">In the RecBCD complex, RecB has a slow 3'-5' helicase, an exonuclease activity and loads RecA onto ssDNA, RecD has a fast 5'-3' helicase activity, while RecC stimulates the ATPase and processivity of the RecB helicase and contributes to recognition of the Chi site.</text>
</comment>
<evidence type="ECO:0000259" key="4">
    <source>
        <dbReference type="Pfam" id="PF13538"/>
    </source>
</evidence>
<accession>A0A839EZA4</accession>
<dbReference type="GO" id="GO:0005524">
    <property type="term" value="F:ATP binding"/>
    <property type="evidence" value="ECO:0007669"/>
    <property type="project" value="UniProtKB-UniRule"/>
</dbReference>
<name>A0A839EZA4_9GAMM</name>
<dbReference type="NCBIfam" id="TIGR01447">
    <property type="entry name" value="recD"/>
    <property type="match status" value="1"/>
</dbReference>
<dbReference type="GO" id="GO:0000724">
    <property type="term" value="P:double-strand break repair via homologous recombination"/>
    <property type="evidence" value="ECO:0007669"/>
    <property type="project" value="UniProtKB-UniRule"/>
</dbReference>
<dbReference type="SUPFAM" id="SSF52540">
    <property type="entry name" value="P-loop containing nucleoside triphosphate hydrolases"/>
    <property type="match status" value="2"/>
</dbReference>
<keyword evidence="3" id="KW-0227">DNA damage</keyword>
<keyword evidence="3" id="KW-0238">DNA-binding</keyword>
<dbReference type="EMBL" id="JACGXL010000003">
    <property type="protein sequence ID" value="MBA8887993.1"/>
    <property type="molecule type" value="Genomic_DNA"/>
</dbReference>
<keyword evidence="3 5" id="KW-0378">Hydrolase</keyword>
<dbReference type="GO" id="GO:0009338">
    <property type="term" value="C:exodeoxyribonuclease V complex"/>
    <property type="evidence" value="ECO:0007669"/>
    <property type="project" value="InterPro"/>
</dbReference>
<dbReference type="InterPro" id="IPR027785">
    <property type="entry name" value="UvrD-like_helicase_C"/>
</dbReference>
<keyword evidence="3" id="KW-0234">DNA repair</keyword>
<comment type="caution">
    <text evidence="5">The sequence shown here is derived from an EMBL/GenBank/DDBJ whole genome shotgun (WGS) entry which is preliminary data.</text>
</comment>
<dbReference type="CDD" id="cd18809">
    <property type="entry name" value="SF1_C_RecD"/>
    <property type="match status" value="1"/>
</dbReference>